<name>A0A846TP69_9MICC</name>
<dbReference type="InterPro" id="IPR003737">
    <property type="entry name" value="GlcNAc_PI_deacetylase-related"/>
</dbReference>
<dbReference type="EMBL" id="JAAVUN010000240">
    <property type="protein sequence ID" value="NKE10998.1"/>
    <property type="molecule type" value="Genomic_DNA"/>
</dbReference>
<dbReference type="AlphaFoldDB" id="A0A846TP69"/>
<gene>
    <name evidence="3" type="ORF">GTW58_13955</name>
</gene>
<keyword evidence="4" id="KW-1185">Reference proteome</keyword>
<dbReference type="SUPFAM" id="SSF102588">
    <property type="entry name" value="LmbE-like"/>
    <property type="match status" value="1"/>
</dbReference>
<evidence type="ECO:0000313" key="3">
    <source>
        <dbReference type="EMBL" id="NKE10998.1"/>
    </source>
</evidence>
<dbReference type="InterPro" id="IPR024078">
    <property type="entry name" value="LmbE-like_dom_sf"/>
</dbReference>
<feature type="non-terminal residue" evidence="3">
    <location>
        <position position="123"/>
    </location>
</feature>
<dbReference type="PANTHER" id="PTHR12993">
    <property type="entry name" value="N-ACETYLGLUCOSAMINYL-PHOSPHATIDYLINOSITOL DE-N-ACETYLASE-RELATED"/>
    <property type="match status" value="1"/>
</dbReference>
<dbReference type="Proteomes" id="UP000521379">
    <property type="component" value="Unassembled WGS sequence"/>
</dbReference>
<evidence type="ECO:0000313" key="4">
    <source>
        <dbReference type="Proteomes" id="UP000521379"/>
    </source>
</evidence>
<keyword evidence="1" id="KW-0862">Zinc</keyword>
<comment type="caution">
    <text evidence="3">The sequence shown here is derived from an EMBL/GenBank/DDBJ whole genome shotgun (WGS) entry which is preliminary data.</text>
</comment>
<dbReference type="Pfam" id="PF02585">
    <property type="entry name" value="PIG-L"/>
    <property type="match status" value="1"/>
</dbReference>
<dbReference type="PANTHER" id="PTHR12993:SF26">
    <property type="entry name" value="1D-MYO-INOSITOL 2-ACETAMIDO-2-DEOXY-ALPHA-D-GLUCOPYRANOSIDE DEACETYLASE"/>
    <property type="match status" value="1"/>
</dbReference>
<accession>A0A846TP69</accession>
<proteinExistence type="predicted"/>
<dbReference type="Gene3D" id="3.40.50.10320">
    <property type="entry name" value="LmbE-like"/>
    <property type="match status" value="1"/>
</dbReference>
<evidence type="ECO:0000256" key="1">
    <source>
        <dbReference type="ARBA" id="ARBA00022833"/>
    </source>
</evidence>
<feature type="region of interest" description="Disordered" evidence="2">
    <location>
        <begin position="92"/>
        <end position="123"/>
    </location>
</feature>
<dbReference type="GO" id="GO:0016137">
    <property type="term" value="P:glycoside metabolic process"/>
    <property type="evidence" value="ECO:0007669"/>
    <property type="project" value="UniProtKB-ARBA"/>
</dbReference>
<dbReference type="GO" id="GO:0016811">
    <property type="term" value="F:hydrolase activity, acting on carbon-nitrogen (but not peptide) bonds, in linear amides"/>
    <property type="evidence" value="ECO:0007669"/>
    <property type="project" value="TreeGrafter"/>
</dbReference>
<sequence length="123" mass="12936">MLYVHAHPDDETVVTGASIAQLARGGAEVHLLTMTRGERGEVIPELLRHLEVGQPANNDDGTALGEYRIHELAAACAALGVRNQVFAGRAPAIDPSVGLSNGRGRYLDSGMSWGPDGRARAAP</sequence>
<organism evidence="3 4">
    <name type="scientific">Kocuria subflava</name>
    <dbReference type="NCBI Taxonomy" id="1736139"/>
    <lineage>
        <taxon>Bacteria</taxon>
        <taxon>Bacillati</taxon>
        <taxon>Actinomycetota</taxon>
        <taxon>Actinomycetes</taxon>
        <taxon>Micrococcales</taxon>
        <taxon>Micrococcaceae</taxon>
        <taxon>Kocuria</taxon>
    </lineage>
</organism>
<reference evidence="3 4" key="1">
    <citation type="submission" date="2020-02" db="EMBL/GenBank/DDBJ databases">
        <authorList>
            <person name="Sun Q."/>
        </authorList>
    </citation>
    <scope>NUCLEOTIDE SEQUENCE [LARGE SCALE GENOMIC DNA]</scope>
    <source>
        <strain evidence="3 4">YIM 13062</strain>
    </source>
</reference>
<protein>
    <submittedName>
        <fullName evidence="3">1D-myo-inositol 2-acetamido-2-deoxy-alpha-D-glucopyranoside deacetylase</fullName>
    </submittedName>
</protein>
<evidence type="ECO:0000256" key="2">
    <source>
        <dbReference type="SAM" id="MobiDB-lite"/>
    </source>
</evidence>